<keyword evidence="9" id="KW-0539">Nucleus</keyword>
<dbReference type="Pfam" id="PF07522">
    <property type="entry name" value="DRMBL"/>
    <property type="match status" value="1"/>
</dbReference>
<dbReference type="InterPro" id="IPR016059">
    <property type="entry name" value="DNA_ligase_ATP-dep_CS"/>
</dbReference>
<dbReference type="Gene3D" id="3.30.470.30">
    <property type="entry name" value="DNA ligase/mRNA capping enzyme"/>
    <property type="match status" value="1"/>
</dbReference>
<dbReference type="NCBIfam" id="TIGR00574">
    <property type="entry name" value="dnl1"/>
    <property type="match status" value="1"/>
</dbReference>
<dbReference type="CDD" id="cd07900">
    <property type="entry name" value="Adenylation_DNA_ligase_I_Euk"/>
    <property type="match status" value="1"/>
</dbReference>
<dbReference type="SUPFAM" id="SSF56091">
    <property type="entry name" value="DNA ligase/mRNA capping enzyme, catalytic domain"/>
    <property type="match status" value="1"/>
</dbReference>
<dbReference type="Gene3D" id="3.40.50.12650">
    <property type="match status" value="1"/>
</dbReference>
<dbReference type="Gene3D" id="3.60.15.10">
    <property type="entry name" value="Ribonuclease Z/Hydroxyacylglutathione hydrolase-like"/>
    <property type="match status" value="1"/>
</dbReference>
<evidence type="ECO:0000313" key="16">
    <source>
        <dbReference type="RefSeq" id="XP_011099506.1"/>
    </source>
</evidence>
<dbReference type="InterPro" id="IPR011084">
    <property type="entry name" value="DRMBL"/>
</dbReference>
<dbReference type="OrthoDB" id="206088at2759"/>
<dbReference type="PROSITE" id="PS00697">
    <property type="entry name" value="DNA_LIGASE_A1"/>
    <property type="match status" value="1"/>
</dbReference>
<dbReference type="Pfam" id="PF01068">
    <property type="entry name" value="DNA_ligase_A_M"/>
    <property type="match status" value="1"/>
</dbReference>
<comment type="subcellular location">
    <subcellularLocation>
        <location evidence="1">Nucleus</location>
    </subcellularLocation>
</comment>
<feature type="compositionally biased region" description="Basic residues" evidence="13">
    <location>
        <begin position="593"/>
        <end position="607"/>
    </location>
</feature>
<dbReference type="GeneID" id="105177910"/>
<feature type="region of interest" description="Disordered" evidence="13">
    <location>
        <begin position="542"/>
        <end position="561"/>
    </location>
</feature>
<organism evidence="15 16">
    <name type="scientific">Sesamum indicum</name>
    <name type="common">Oriental sesame</name>
    <name type="synonym">Sesamum orientale</name>
    <dbReference type="NCBI Taxonomy" id="4182"/>
    <lineage>
        <taxon>Eukaryota</taxon>
        <taxon>Viridiplantae</taxon>
        <taxon>Streptophyta</taxon>
        <taxon>Embryophyta</taxon>
        <taxon>Tracheophyta</taxon>
        <taxon>Spermatophyta</taxon>
        <taxon>Magnoliopsida</taxon>
        <taxon>eudicotyledons</taxon>
        <taxon>Gunneridae</taxon>
        <taxon>Pentapetalae</taxon>
        <taxon>asterids</taxon>
        <taxon>lamiids</taxon>
        <taxon>Lamiales</taxon>
        <taxon>Pedaliaceae</taxon>
        <taxon>Sesamum</taxon>
    </lineage>
</organism>
<dbReference type="Gene3D" id="1.10.3260.10">
    <property type="entry name" value="DNA ligase, ATP-dependent, N-terminal domain"/>
    <property type="match status" value="1"/>
</dbReference>
<protein>
    <recommendedName>
        <fullName evidence="11">DNA ligase</fullName>
        <ecNumber evidence="11">6.5.1.1</ecNumber>
    </recommendedName>
</protein>
<dbReference type="InterPro" id="IPR012309">
    <property type="entry name" value="DNA_ligase_ATP-dep_C"/>
</dbReference>
<evidence type="ECO:0000256" key="4">
    <source>
        <dbReference type="ARBA" id="ARBA00022705"/>
    </source>
</evidence>
<sequence>MSASKPPKPLNITTAALHLAALSSLSLPPQPQPTFPLVPPPAFIPHSKLIPKTRFIVDGFKHADPNFSVSYFLSHFHSDHYTGLSPQWSNGIIYCSSITANLLHQILKIPQPFIFPLPLSQPVIIDGAEVWLVDANHCPGAVQFLFKVPGSCDRGAGSSGVVTFEKYVHTGDFRYCDEMKNESAVSEFIGADAVFLDTTYCNPKFVFPSQEESIDYIVGVIERIGVENEGVVAKNVLFLVATYVIGKERILVEISRRCKRKIHVSARKMAVLSALGFGESGVFTEDELESDVHVVGWNVLGETWPYFRPNFVKMKEIMSERGYSKVVGFVPTGWTYEVKQNKFSVRSKDSFEIHLVPYSEHSNYDELREFVKFLKPKRVIPTVGADVEKVDSKQAISMRKHFAGLVNEMAIKQEFLMGFLRGGSGLVDVEKDCPIVLHNIPDQEDEVIASTPNCCSDVELEGDIKSSFPQQVSASSNLEDMKDNDLEKSVKELQDCLPSWVTLCQMLDLLGAAGGNVVEAVSNFYEHETEFHEQVLPSTSASFTSLGNSENQPPLPFESQNVKGINRSEDISFSQNFKLSSSVNIKKSGVSPGKRKRNLDSKTKKRARADSTGNSSDLKQYRITKFFNKKMPVVPEDSKVEVESCNFNDGQSRLPVDATKLYKEEVNQFIQIVSGGESLRSYATTILEKTKGDINMALDIYYNDNIGTTIDVNDSNRLMESECPSRVSSVDDDALVSESSKLETKSDIFPPALPKDNVSVNYISLPPERYSPTEHACWRKGQPAPYIHIARTFDLVEEEKGKLKATSMLCNMFRSLLVLSPEDVLPTVYLCTNKIAPEHENLELNIGGSIVVAALEEACGTSRAKISNLYNSLGDLGDVAQLCRQTQTLLAPPSALTIQGVFSVLRKISVQTGSGSTTRKKSLIVNLMCSCREKEMKFLVRTLVRNLRIGAMMRTILPALAQAIVMNSADEGVAENLKDHIQHLSSAVVESYNILPNLDLLIPSLMEKGIEFSSSTLSMVPGIPIKPMLAKITNGAPQVLKNFQYMAFTCEFKYDGQRAQIHRLADGSVRVFSRNGDETTLRFPDLVDIVKDCCLHATDTFILDAEVVAIDRRNSKLMSFQELSSRERGSKDSLIALDKIKVDICIFVFDIMFANGEQFLDLPLRQRRQYLKDLLGEEKPGYFEYAREMTVKRDYVEGLSDSLDLVPIGAWHGNGRKAGWFSPFLMACYNPDTEDFQSVCRVMSGISDAFYTEMKEFFSGDRVLSKRPPYYKTSEMPDMWFSPEFVWEIRGADFTVSPVHHAAIGLIHPSRGISVRFPRFIRSLSDRKPEECSTAADIADMFSLQTRKMDVNTKR</sequence>
<dbReference type="GO" id="GO:0003677">
    <property type="term" value="F:DNA binding"/>
    <property type="evidence" value="ECO:0007669"/>
    <property type="project" value="InterPro"/>
</dbReference>
<evidence type="ECO:0000256" key="1">
    <source>
        <dbReference type="ARBA" id="ARBA00004123"/>
    </source>
</evidence>
<dbReference type="InterPro" id="IPR000977">
    <property type="entry name" value="DNA_ligase_ATP-dep"/>
</dbReference>
<dbReference type="Pfam" id="PF04675">
    <property type="entry name" value="DNA_ligase_A_N"/>
    <property type="match status" value="1"/>
</dbReference>
<dbReference type="PROSITE" id="PS50160">
    <property type="entry name" value="DNA_LIGASE_A3"/>
    <property type="match status" value="2"/>
</dbReference>
<dbReference type="GO" id="GO:0006310">
    <property type="term" value="P:DNA recombination"/>
    <property type="evidence" value="ECO:0007669"/>
    <property type="project" value="UniProtKB-KW"/>
</dbReference>
<dbReference type="GO" id="GO:0005634">
    <property type="term" value="C:nucleus"/>
    <property type="evidence" value="ECO:0007669"/>
    <property type="project" value="UniProtKB-SubCell"/>
</dbReference>
<keyword evidence="3 11" id="KW-0436">Ligase</keyword>
<dbReference type="GO" id="GO:0071897">
    <property type="term" value="P:DNA biosynthetic process"/>
    <property type="evidence" value="ECO:0007669"/>
    <property type="project" value="InterPro"/>
</dbReference>
<evidence type="ECO:0000256" key="7">
    <source>
        <dbReference type="ARBA" id="ARBA00022840"/>
    </source>
</evidence>
<feature type="domain" description="ATP-dependent DNA ligase family profile" evidence="14">
    <location>
        <begin position="1171"/>
        <end position="1230"/>
    </location>
</feature>
<keyword evidence="5 11" id="KW-0547">Nucleotide-binding</keyword>
<dbReference type="GO" id="GO:0006273">
    <property type="term" value="P:lagging strand elongation"/>
    <property type="evidence" value="ECO:0007669"/>
    <property type="project" value="TreeGrafter"/>
</dbReference>
<dbReference type="InterPro" id="IPR012310">
    <property type="entry name" value="DNA_ligase_ATP-dep_cent"/>
</dbReference>
<evidence type="ECO:0000256" key="12">
    <source>
        <dbReference type="RuleBase" id="RU004196"/>
    </source>
</evidence>
<accession>A0A6I9UMN7</accession>
<proteinExistence type="inferred from homology"/>
<dbReference type="FunFam" id="2.40.50.140:FF:000220">
    <property type="entry name" value="DNA ligase"/>
    <property type="match status" value="1"/>
</dbReference>
<evidence type="ECO:0000313" key="15">
    <source>
        <dbReference type="Proteomes" id="UP000504604"/>
    </source>
</evidence>
<evidence type="ECO:0000256" key="2">
    <source>
        <dbReference type="ARBA" id="ARBA00007572"/>
    </source>
</evidence>
<dbReference type="InterPro" id="IPR036866">
    <property type="entry name" value="RibonucZ/Hydroxyglut_hydro"/>
</dbReference>
<evidence type="ECO:0000256" key="8">
    <source>
        <dbReference type="ARBA" id="ARBA00023204"/>
    </source>
</evidence>
<keyword evidence="4" id="KW-0235">DNA replication</keyword>
<dbReference type="CDD" id="cd16273">
    <property type="entry name" value="SNM1A-1C-like_MBL-fold"/>
    <property type="match status" value="1"/>
</dbReference>
<dbReference type="PANTHER" id="PTHR45674">
    <property type="entry name" value="DNA LIGASE 1/3 FAMILY MEMBER"/>
    <property type="match status" value="1"/>
</dbReference>
<keyword evidence="7 11" id="KW-0067">ATP-binding</keyword>
<dbReference type="GO" id="GO:0006281">
    <property type="term" value="P:DNA repair"/>
    <property type="evidence" value="ECO:0007669"/>
    <property type="project" value="UniProtKB-KW"/>
</dbReference>
<gene>
    <name evidence="16" type="primary">LOC105177910</name>
</gene>
<dbReference type="Proteomes" id="UP000504604">
    <property type="component" value="Linkage group LG15"/>
</dbReference>
<dbReference type="GO" id="GO:0005524">
    <property type="term" value="F:ATP binding"/>
    <property type="evidence" value="ECO:0007669"/>
    <property type="project" value="UniProtKB-KW"/>
</dbReference>
<reference evidence="16" key="1">
    <citation type="submission" date="2025-08" db="UniProtKB">
        <authorList>
            <consortium name="RefSeq"/>
        </authorList>
    </citation>
    <scope>IDENTIFICATION</scope>
</reference>
<comment type="similarity">
    <text evidence="2 12">Belongs to the ATP-dependent DNA ligase family.</text>
</comment>
<evidence type="ECO:0000256" key="10">
    <source>
        <dbReference type="ARBA" id="ARBA00034003"/>
    </source>
</evidence>
<comment type="catalytic activity">
    <reaction evidence="10 11">
        <text>ATP + (deoxyribonucleotide)n-3'-hydroxyl + 5'-phospho-(deoxyribonucleotide)m = (deoxyribonucleotide)n+m + AMP + diphosphate.</text>
        <dbReference type="EC" id="6.5.1.1"/>
    </reaction>
</comment>
<dbReference type="InterPro" id="IPR050191">
    <property type="entry name" value="ATP-dep_DNA_ligase"/>
</dbReference>
<evidence type="ECO:0000256" key="6">
    <source>
        <dbReference type="ARBA" id="ARBA00022763"/>
    </source>
</evidence>
<dbReference type="InterPro" id="IPR012340">
    <property type="entry name" value="NA-bd_OB-fold"/>
</dbReference>
<keyword evidence="6 11" id="KW-0227">DNA damage</keyword>
<name>A0A6I9UMN7_SESIN</name>
<dbReference type="EC" id="6.5.1.1" evidence="11"/>
<dbReference type="FunFam" id="3.40.50.12650:FF:000006">
    <property type="entry name" value="DNA ligase"/>
    <property type="match status" value="1"/>
</dbReference>
<keyword evidence="8 11" id="KW-0234">DNA repair</keyword>
<dbReference type="InterPro" id="IPR012308">
    <property type="entry name" value="DNA_ligase_ATP-dep_N"/>
</dbReference>
<dbReference type="SUPFAM" id="SSF50249">
    <property type="entry name" value="Nucleic acid-binding proteins"/>
    <property type="match status" value="1"/>
</dbReference>
<feature type="domain" description="ATP-dependent DNA ligase family profile" evidence="14">
    <location>
        <begin position="1137"/>
        <end position="1170"/>
    </location>
</feature>
<dbReference type="InterPro" id="IPR036599">
    <property type="entry name" value="DNA_ligase_N_sf"/>
</dbReference>
<evidence type="ECO:0000256" key="5">
    <source>
        <dbReference type="ARBA" id="ARBA00022741"/>
    </source>
</evidence>
<evidence type="ECO:0000256" key="11">
    <source>
        <dbReference type="RuleBase" id="RU000617"/>
    </source>
</evidence>
<dbReference type="PANTHER" id="PTHR45674:SF9">
    <property type="entry name" value="DNA LIGASE 3"/>
    <property type="match status" value="1"/>
</dbReference>
<evidence type="ECO:0000259" key="14">
    <source>
        <dbReference type="PROSITE" id="PS50160"/>
    </source>
</evidence>
<dbReference type="SUPFAM" id="SSF56281">
    <property type="entry name" value="Metallo-hydrolase/oxidoreductase"/>
    <property type="match status" value="1"/>
</dbReference>
<dbReference type="GO" id="GO:0003910">
    <property type="term" value="F:DNA ligase (ATP) activity"/>
    <property type="evidence" value="ECO:0007669"/>
    <property type="project" value="UniProtKB-EC"/>
</dbReference>
<dbReference type="Pfam" id="PF04679">
    <property type="entry name" value="DNA_ligase_A_C"/>
    <property type="match status" value="1"/>
</dbReference>
<dbReference type="Gene3D" id="2.40.50.140">
    <property type="entry name" value="Nucleic acid-binding proteins"/>
    <property type="match status" value="1"/>
</dbReference>
<dbReference type="RefSeq" id="XP_011099506.1">
    <property type="nucleotide sequence ID" value="XM_011101204.2"/>
</dbReference>
<dbReference type="FunFam" id="3.30.470.30:FF:000002">
    <property type="entry name" value="DNA ligase"/>
    <property type="match status" value="1"/>
</dbReference>
<feature type="region of interest" description="Disordered" evidence="13">
    <location>
        <begin position="585"/>
        <end position="616"/>
    </location>
</feature>
<evidence type="ECO:0000256" key="13">
    <source>
        <dbReference type="SAM" id="MobiDB-lite"/>
    </source>
</evidence>
<dbReference type="SUPFAM" id="SSF117018">
    <property type="entry name" value="ATP-dependent DNA ligase DNA-binding domain"/>
    <property type="match status" value="1"/>
</dbReference>
<dbReference type="CDD" id="cd07969">
    <property type="entry name" value="OBF_DNA_ligase_I"/>
    <property type="match status" value="1"/>
</dbReference>
<keyword evidence="15" id="KW-1185">Reference proteome</keyword>
<evidence type="ECO:0000256" key="3">
    <source>
        <dbReference type="ARBA" id="ARBA00022598"/>
    </source>
</evidence>
<evidence type="ECO:0000256" key="9">
    <source>
        <dbReference type="ARBA" id="ARBA00023242"/>
    </source>
</evidence>
<keyword evidence="11" id="KW-0233">DNA recombination</keyword>